<keyword evidence="5 6" id="KW-0012">Acyltransferase</keyword>
<keyword evidence="10" id="KW-1185">Reference proteome</keyword>
<dbReference type="EMBL" id="CAXITT010000096">
    <property type="protein sequence ID" value="CAL1531762.1"/>
    <property type="molecule type" value="Genomic_DNA"/>
</dbReference>
<dbReference type="Pfam" id="PF01553">
    <property type="entry name" value="Acyltransferase"/>
    <property type="match status" value="1"/>
</dbReference>
<dbReference type="GO" id="GO:0004366">
    <property type="term" value="F:glycerol-3-phosphate O-acyltransferase activity"/>
    <property type="evidence" value="ECO:0007669"/>
    <property type="project" value="TreeGrafter"/>
</dbReference>
<comment type="subcellular location">
    <subcellularLocation>
        <location evidence="1">Membrane</location>
    </subcellularLocation>
</comment>
<dbReference type="CDD" id="cd07993">
    <property type="entry name" value="LPLAT_DHAPAT-like"/>
    <property type="match status" value="1"/>
</dbReference>
<dbReference type="PANTHER" id="PTHR12563">
    <property type="entry name" value="GLYCEROL-3-PHOSPHATE ACYLTRANSFERASE"/>
    <property type="match status" value="1"/>
</dbReference>
<dbReference type="AlphaFoldDB" id="A0AAV2HDP9"/>
<evidence type="ECO:0000259" key="8">
    <source>
        <dbReference type="SMART" id="SM00563"/>
    </source>
</evidence>
<sequence length="822" mass="93619">MSTKKMRTLGGSGPPHQFNPTVPQRRLFRRRTTQVDAEKRFDIETISAFKLTPSFQPDHFTTNRPLMGACCACMPQSRREFIRPELRDVGIRNILDVRTEMANTGYLSRWFNVEAYALRRPLFDTYPDLSMAVLNSPRVINAIEMTASQEIHILQVDEGSLTKQIAVIRKSCIFTINKMKASVSSTFIKLTAWFLTKFLSKFLRSVQVCRGQMMMVKQASQKGVPMIYLPLHRSHLDYILVTLILWHYDIRAPYVAAGDNMDIPFFNLLMRGLGGFFIRRRLDTKAGQKDFLYRAILHEYMTKLLSHGEGLEFFLEGGRTRTGKAVIPKGGLLSVVVEAFNEGEISDAYIVPITFSYEKIIDGNYCTEQMGQGKVRESFWGAVKAIFRVFFNNYGSVRVDFAQPFSLREFMQNTKNNPYHPLTAPVTPGCVQLDYGNSYPNFSQTLLSTNGDAEKTRMMVKALADHTVYTSDHCTPPMASHLLAFLLLTKYRQGAYMRELTKGVHWMVRELQAQNKDVGFCGQSEDVIIYAQTLLGDELVSKEWHEENNDLKLYPNLSLPSVFELSYYGNLVTTHFALESALGVAVLLEGNLSIFNLQTSSPFKETKILREKVIEVAEEICVIIHNEFIFLPPCDNLNNALVGMIENFITKEILSTEEDLKGDDFTFAGKDRRWADRLAVSMDVDDDDDSEFYQPKQTLVVNLERTDIRERLHFLVSVLGPVLESHLIVAKFSLDELQAEQPEEEFLIALGQFARKRVDQDLAVFSESCAMMNLKSAVKSFQDLEILYNYTRANLTMVGMSEQQDARCTLDHYCTLLQSALG</sequence>
<feature type="domain" description="Phospholipid/glycerol acyltransferase" evidence="8">
    <location>
        <begin position="226"/>
        <end position="358"/>
    </location>
</feature>
<dbReference type="PIRSF" id="PIRSF000437">
    <property type="entry name" value="GPAT_DHAPAT"/>
    <property type="match status" value="1"/>
</dbReference>
<keyword evidence="3 6" id="KW-0808">Transferase</keyword>
<dbReference type="InterPro" id="IPR022284">
    <property type="entry name" value="GPAT/DHAPAT"/>
</dbReference>
<dbReference type="Pfam" id="PF19277">
    <property type="entry name" value="GPAT_C"/>
    <property type="match status" value="1"/>
</dbReference>
<comment type="similarity">
    <text evidence="2 6">Belongs to the GPAT/DAPAT family.</text>
</comment>
<dbReference type="SMART" id="SM00563">
    <property type="entry name" value="PlsC"/>
    <property type="match status" value="1"/>
</dbReference>
<dbReference type="GO" id="GO:0019432">
    <property type="term" value="P:triglyceride biosynthetic process"/>
    <property type="evidence" value="ECO:0007669"/>
    <property type="project" value="TreeGrafter"/>
</dbReference>
<dbReference type="InterPro" id="IPR045520">
    <property type="entry name" value="GPAT/DHAPAT_C"/>
</dbReference>
<evidence type="ECO:0000313" key="9">
    <source>
        <dbReference type="EMBL" id="CAL1531762.1"/>
    </source>
</evidence>
<evidence type="ECO:0000256" key="6">
    <source>
        <dbReference type="PIRNR" id="PIRNR000437"/>
    </source>
</evidence>
<reference evidence="9 10" key="1">
    <citation type="submission" date="2024-04" db="EMBL/GenBank/DDBJ databases">
        <authorList>
            <consortium name="Genoscope - CEA"/>
            <person name="William W."/>
        </authorList>
    </citation>
    <scope>NUCLEOTIDE SEQUENCE [LARGE SCALE GENOMIC DNA]</scope>
</reference>
<keyword evidence="4" id="KW-0472">Membrane</keyword>
<dbReference type="InterPro" id="IPR041728">
    <property type="entry name" value="GPAT/DHAPAT_LPLAT"/>
</dbReference>
<accession>A0AAV2HDP9</accession>
<name>A0AAV2HDP9_LYMST</name>
<dbReference type="Proteomes" id="UP001497497">
    <property type="component" value="Unassembled WGS sequence"/>
</dbReference>
<protein>
    <recommendedName>
        <fullName evidence="8">Phospholipid/glycerol acyltransferase domain-containing protein</fullName>
    </recommendedName>
</protein>
<evidence type="ECO:0000256" key="4">
    <source>
        <dbReference type="ARBA" id="ARBA00023136"/>
    </source>
</evidence>
<evidence type="ECO:0000256" key="2">
    <source>
        <dbReference type="ARBA" id="ARBA00007937"/>
    </source>
</evidence>
<dbReference type="GO" id="GO:0006072">
    <property type="term" value="P:glycerol-3-phosphate metabolic process"/>
    <property type="evidence" value="ECO:0007669"/>
    <property type="project" value="TreeGrafter"/>
</dbReference>
<evidence type="ECO:0000256" key="5">
    <source>
        <dbReference type="ARBA" id="ARBA00023315"/>
    </source>
</evidence>
<gene>
    <name evidence="9" type="ORF">GSLYS_00005857001</name>
</gene>
<evidence type="ECO:0000256" key="1">
    <source>
        <dbReference type="ARBA" id="ARBA00004370"/>
    </source>
</evidence>
<evidence type="ECO:0000256" key="3">
    <source>
        <dbReference type="ARBA" id="ARBA00022679"/>
    </source>
</evidence>
<dbReference type="GO" id="GO:0031966">
    <property type="term" value="C:mitochondrial membrane"/>
    <property type="evidence" value="ECO:0007669"/>
    <property type="project" value="TreeGrafter"/>
</dbReference>
<dbReference type="InterPro" id="IPR002123">
    <property type="entry name" value="Plipid/glycerol_acylTrfase"/>
</dbReference>
<organism evidence="9 10">
    <name type="scientific">Lymnaea stagnalis</name>
    <name type="common">Great pond snail</name>
    <name type="synonym">Helix stagnalis</name>
    <dbReference type="NCBI Taxonomy" id="6523"/>
    <lineage>
        <taxon>Eukaryota</taxon>
        <taxon>Metazoa</taxon>
        <taxon>Spiralia</taxon>
        <taxon>Lophotrochozoa</taxon>
        <taxon>Mollusca</taxon>
        <taxon>Gastropoda</taxon>
        <taxon>Heterobranchia</taxon>
        <taxon>Euthyneura</taxon>
        <taxon>Panpulmonata</taxon>
        <taxon>Hygrophila</taxon>
        <taxon>Lymnaeoidea</taxon>
        <taxon>Lymnaeidae</taxon>
        <taxon>Lymnaea</taxon>
    </lineage>
</organism>
<dbReference type="PANTHER" id="PTHR12563:SF23">
    <property type="entry name" value="BCDNA.GH07066"/>
    <property type="match status" value="1"/>
</dbReference>
<dbReference type="SUPFAM" id="SSF69593">
    <property type="entry name" value="Glycerol-3-phosphate (1)-acyltransferase"/>
    <property type="match status" value="1"/>
</dbReference>
<comment type="caution">
    <text evidence="9">The sequence shown here is derived from an EMBL/GenBank/DDBJ whole genome shotgun (WGS) entry which is preliminary data.</text>
</comment>
<evidence type="ECO:0000256" key="7">
    <source>
        <dbReference type="SAM" id="MobiDB-lite"/>
    </source>
</evidence>
<evidence type="ECO:0000313" key="10">
    <source>
        <dbReference type="Proteomes" id="UP001497497"/>
    </source>
</evidence>
<dbReference type="GO" id="GO:0008654">
    <property type="term" value="P:phospholipid biosynthetic process"/>
    <property type="evidence" value="ECO:0007669"/>
    <property type="project" value="TreeGrafter"/>
</dbReference>
<dbReference type="GO" id="GO:0006631">
    <property type="term" value="P:fatty acid metabolic process"/>
    <property type="evidence" value="ECO:0007669"/>
    <property type="project" value="TreeGrafter"/>
</dbReference>
<proteinExistence type="inferred from homology"/>
<feature type="region of interest" description="Disordered" evidence="7">
    <location>
        <begin position="1"/>
        <end position="21"/>
    </location>
</feature>